<evidence type="ECO:0000256" key="1">
    <source>
        <dbReference type="SAM" id="Coils"/>
    </source>
</evidence>
<protein>
    <submittedName>
        <fullName evidence="3">Uncharacterized protein</fullName>
    </submittedName>
</protein>
<feature type="transmembrane region" description="Helical" evidence="2">
    <location>
        <begin position="148"/>
        <end position="167"/>
    </location>
</feature>
<keyword evidence="2" id="KW-0472">Membrane</keyword>
<feature type="coiled-coil region" evidence="1">
    <location>
        <begin position="36"/>
        <end position="70"/>
    </location>
</feature>
<accession>A0ABR2X2M1</accession>
<comment type="caution">
    <text evidence="3">The sequence shown here is derived from an EMBL/GenBank/DDBJ whole genome shotgun (WGS) entry which is preliminary data.</text>
</comment>
<dbReference type="EMBL" id="JASJQH010000040">
    <property type="protein sequence ID" value="KAK9768012.1"/>
    <property type="molecule type" value="Genomic_DNA"/>
</dbReference>
<name>A0ABR2X2M1_9FUNG</name>
<dbReference type="Proteomes" id="UP001479436">
    <property type="component" value="Unassembled WGS sequence"/>
</dbReference>
<keyword evidence="1" id="KW-0175">Coiled coil</keyword>
<proteinExistence type="predicted"/>
<gene>
    <name evidence="3" type="ORF">K7432_001696</name>
</gene>
<keyword evidence="2" id="KW-0812">Transmembrane</keyword>
<evidence type="ECO:0000313" key="3">
    <source>
        <dbReference type="EMBL" id="KAK9768012.1"/>
    </source>
</evidence>
<reference evidence="3 4" key="1">
    <citation type="submission" date="2023-04" db="EMBL/GenBank/DDBJ databases">
        <title>Genome of Basidiobolus ranarum AG-B5.</title>
        <authorList>
            <person name="Stajich J.E."/>
            <person name="Carter-House D."/>
            <person name="Gryganskyi A."/>
        </authorList>
    </citation>
    <scope>NUCLEOTIDE SEQUENCE [LARGE SCALE GENOMIC DNA]</scope>
    <source>
        <strain evidence="3 4">AG-B5</strain>
    </source>
</reference>
<evidence type="ECO:0000256" key="2">
    <source>
        <dbReference type="SAM" id="Phobius"/>
    </source>
</evidence>
<keyword evidence="4" id="KW-1185">Reference proteome</keyword>
<evidence type="ECO:0000313" key="4">
    <source>
        <dbReference type="Proteomes" id="UP001479436"/>
    </source>
</evidence>
<keyword evidence="2" id="KW-1133">Transmembrane helix</keyword>
<organism evidence="3 4">
    <name type="scientific">Basidiobolus ranarum</name>
    <dbReference type="NCBI Taxonomy" id="34480"/>
    <lineage>
        <taxon>Eukaryota</taxon>
        <taxon>Fungi</taxon>
        <taxon>Fungi incertae sedis</taxon>
        <taxon>Zoopagomycota</taxon>
        <taxon>Entomophthoromycotina</taxon>
        <taxon>Basidiobolomycetes</taxon>
        <taxon>Basidiobolales</taxon>
        <taxon>Basidiobolaceae</taxon>
        <taxon>Basidiobolus</taxon>
    </lineage>
</organism>
<sequence length="171" mass="20032">MVNILTAPTPARNPLHKTLVISTPMKLLPRDFKDSADELAHEFRTLGQEKQELNQKLELLTAQQKISEEKADEILLMERNLTDMKEKILTFKSMFTQVKQEISERDKAINEKEQRWLELKTLCEELEQRERELTLKAVEKPSSVWKSILFKIILLGLLFIITNVYVAKHFI</sequence>